<evidence type="ECO:0000313" key="1">
    <source>
        <dbReference type="EMBL" id="MDB7905214.1"/>
    </source>
</evidence>
<name>A0AAW6C2A9_FLAPL</name>
<dbReference type="InterPro" id="IPR052042">
    <property type="entry name" value="Tail_sheath_structural"/>
</dbReference>
<organism evidence="1 2">
    <name type="scientific">Flavonifractor plautii</name>
    <name type="common">Fusobacterium plautii</name>
    <dbReference type="NCBI Taxonomy" id="292800"/>
    <lineage>
        <taxon>Bacteria</taxon>
        <taxon>Bacillati</taxon>
        <taxon>Bacillota</taxon>
        <taxon>Clostridia</taxon>
        <taxon>Eubacteriales</taxon>
        <taxon>Oscillospiraceae</taxon>
        <taxon>Flavonifractor</taxon>
    </lineage>
</organism>
<dbReference type="PANTHER" id="PTHR35861">
    <property type="match status" value="1"/>
</dbReference>
<evidence type="ECO:0000313" key="2">
    <source>
        <dbReference type="Proteomes" id="UP001211006"/>
    </source>
</evidence>
<protein>
    <submittedName>
        <fullName evidence="1">Phage tail sheath family protein</fullName>
    </submittedName>
</protein>
<accession>A0AAW6C2A9</accession>
<reference evidence="1" key="1">
    <citation type="submission" date="2023-01" db="EMBL/GenBank/DDBJ databases">
        <title>Human gut microbiome strain richness.</title>
        <authorList>
            <person name="Chen-Liaw A."/>
        </authorList>
    </citation>
    <scope>NUCLEOTIDE SEQUENCE</scope>
    <source>
        <strain evidence="1">2225st1_A6_2225SCRN_200828</strain>
    </source>
</reference>
<sequence length="504" mass="54630">MADYKHGTYGEFAASIGDVATQAGTIAVYVGLAPVNLVRGFEQYVNSPVKLSNFNAVKRYFGYSPDWSTFDLCEAFQLHFDNAAGNIGPIVAINVLDPAKHKKAQETTKELAFANGQATIQSGTIILDTLVLADKVEGVDFSIDYDFTKGQVIIDSLGEKLTGPVSATFSEVDISTITEDDIIGGVTAAGAYTGLGCVGLVYPELGLIPNLIACPGWSSKPKVYEAMVKAGTKVNGHWDAVVFADIPLEAAAAKVGEARVEDSRVGGQAVDTIEKAIKWKDENAYTNERSKVFWPKAMDTSGRIFHASTLGVWRQMLVDETHDGIPMESCSNKAIPVARQYFGTDATNRGFDQQRGNELNAQGITTLVYWGGLWVLWGPHTAAYKYGQVTDNRAIFDNSIRTMMHITNSFQQEHALTIDQPMTRAMADTIKNREQEKADALAAVGALIGTPVVEFTEEDNSTGDLVEGNFTWATKGTPTPPFKSGTMRVAYTTAGFDSYFGEVE</sequence>
<dbReference type="EMBL" id="JAQLWO010000003">
    <property type="protein sequence ID" value="MDB7905214.1"/>
    <property type="molecule type" value="Genomic_DNA"/>
</dbReference>
<dbReference type="Proteomes" id="UP001211006">
    <property type="component" value="Unassembled WGS sequence"/>
</dbReference>
<dbReference type="RefSeq" id="WP_195640613.1">
    <property type="nucleotide sequence ID" value="NZ_JADMOW010000007.1"/>
</dbReference>
<proteinExistence type="predicted"/>
<comment type="caution">
    <text evidence="1">The sequence shown here is derived from an EMBL/GenBank/DDBJ whole genome shotgun (WGS) entry which is preliminary data.</text>
</comment>
<gene>
    <name evidence="1" type="ORF">PND83_04410</name>
</gene>
<dbReference type="PANTHER" id="PTHR35861:SF2">
    <property type="entry name" value="FELS-2 PROPHAGE PROTEIN"/>
    <property type="match status" value="1"/>
</dbReference>
<dbReference type="AlphaFoldDB" id="A0AAW6C2A9"/>